<comment type="function">
    <text evidence="10">Part of the binding-protein-dependent transport system for phosphate; probably responsible for the translocation of the substrate across the membrane.</text>
</comment>
<name>A0A5C4XW25_9DEIO</name>
<dbReference type="EMBL" id="JACHEW010000032">
    <property type="protein sequence ID" value="MBB6018514.1"/>
    <property type="molecule type" value="Genomic_DNA"/>
</dbReference>
<reference evidence="12 15" key="2">
    <citation type="submission" date="2020-08" db="EMBL/GenBank/DDBJ databases">
        <title>Genomic Encyclopedia of Type Strains, Phase IV (KMG-IV): sequencing the most valuable type-strain genomes for metagenomic binning, comparative biology and taxonomic classification.</title>
        <authorList>
            <person name="Goeker M."/>
        </authorList>
    </citation>
    <scope>NUCLEOTIDE SEQUENCE [LARGE SCALE GENOMIC DNA]</scope>
    <source>
        <strain evidence="12 15">DSM 12027</strain>
    </source>
</reference>
<dbReference type="Proteomes" id="UP000313988">
    <property type="component" value="Unassembled WGS sequence"/>
</dbReference>
<dbReference type="GO" id="GO:0005315">
    <property type="term" value="F:phosphate transmembrane transporter activity"/>
    <property type="evidence" value="ECO:0007669"/>
    <property type="project" value="InterPro"/>
</dbReference>
<feature type="transmembrane region" description="Helical" evidence="9">
    <location>
        <begin position="74"/>
        <end position="103"/>
    </location>
</feature>
<dbReference type="Pfam" id="PF00528">
    <property type="entry name" value="BPD_transp_1"/>
    <property type="match status" value="1"/>
</dbReference>
<evidence type="ECO:0000256" key="4">
    <source>
        <dbReference type="ARBA" id="ARBA00022475"/>
    </source>
</evidence>
<dbReference type="PROSITE" id="PS50928">
    <property type="entry name" value="ABC_TM1"/>
    <property type="match status" value="1"/>
</dbReference>
<comment type="subcellular location">
    <subcellularLocation>
        <location evidence="1 9">Cell membrane</location>
        <topology evidence="1 9">Multi-pass membrane protein</topology>
    </subcellularLocation>
</comment>
<dbReference type="GO" id="GO:0005886">
    <property type="term" value="C:plasma membrane"/>
    <property type="evidence" value="ECO:0007669"/>
    <property type="project" value="UniProtKB-SubCell"/>
</dbReference>
<evidence type="ECO:0000313" key="14">
    <source>
        <dbReference type="Proteomes" id="UP000313988"/>
    </source>
</evidence>
<dbReference type="PANTHER" id="PTHR30425:SF1">
    <property type="entry name" value="PHOSPHATE TRANSPORT SYSTEM PERMEASE PROTEIN PSTC"/>
    <property type="match status" value="1"/>
</dbReference>
<proteinExistence type="inferred from homology"/>
<evidence type="ECO:0000313" key="12">
    <source>
        <dbReference type="EMBL" id="MBB6018514.1"/>
    </source>
</evidence>
<keyword evidence="8 9" id="KW-0472">Membrane</keyword>
<evidence type="ECO:0000259" key="11">
    <source>
        <dbReference type="PROSITE" id="PS50928"/>
    </source>
</evidence>
<keyword evidence="4 10" id="KW-1003">Cell membrane</keyword>
<feature type="transmembrane region" description="Helical" evidence="9">
    <location>
        <begin position="21"/>
        <end position="44"/>
    </location>
</feature>
<feature type="transmembrane region" description="Helical" evidence="9">
    <location>
        <begin position="189"/>
        <end position="212"/>
    </location>
</feature>
<keyword evidence="15" id="KW-1185">Reference proteome</keyword>
<organism evidence="13 14">
    <name type="scientific">Deinococcus radiopugnans ATCC 19172</name>
    <dbReference type="NCBI Taxonomy" id="585398"/>
    <lineage>
        <taxon>Bacteria</taxon>
        <taxon>Thermotogati</taxon>
        <taxon>Deinococcota</taxon>
        <taxon>Deinococci</taxon>
        <taxon>Deinococcales</taxon>
        <taxon>Deinococcaceae</taxon>
        <taxon>Deinococcus</taxon>
    </lineage>
</organism>
<evidence type="ECO:0000256" key="6">
    <source>
        <dbReference type="ARBA" id="ARBA00022692"/>
    </source>
</evidence>
<feature type="transmembrane region" description="Helical" evidence="9">
    <location>
        <begin position="115"/>
        <end position="143"/>
    </location>
</feature>
<dbReference type="EMBL" id="VDMO01000030">
    <property type="protein sequence ID" value="TNM67399.1"/>
    <property type="molecule type" value="Genomic_DNA"/>
</dbReference>
<dbReference type="Gene3D" id="1.10.3720.10">
    <property type="entry name" value="MetI-like"/>
    <property type="match status" value="1"/>
</dbReference>
<keyword evidence="7 9" id="KW-1133">Transmembrane helix</keyword>
<evidence type="ECO:0000256" key="10">
    <source>
        <dbReference type="RuleBase" id="RU363054"/>
    </source>
</evidence>
<keyword evidence="6 9" id="KW-0812">Transmembrane</keyword>
<sequence>MSEPARRLPSRTGLSSGSDRVFQSLILILASVIVLVFVVSLYLLGKDSWPALQRFGTEFLTTRTWNPVNGTFGAAAMIIGTLVTSFVALIISVPLAIASALFVAEYAPRWLANPVGYLIELLAAIPSVVYGLWALFVIAPVLARWQITFFNPEYPERLALYTRCAAIWATDQTTLQCFFVPSSGAGRGLALAIIILTVMILPYTASVARDVIRLVPADQREAMYALGATKWEVISRAILPYARAGIMGGVILALGRALGETLAVAMVIGDSQDIIKSLWGNASTMASVIANQFGDAQETLHRSSVITLGFILFFVSVAVNLLARVLIQRLTPQGVK</sequence>
<evidence type="ECO:0000256" key="7">
    <source>
        <dbReference type="ARBA" id="ARBA00022989"/>
    </source>
</evidence>
<dbReference type="AlphaFoldDB" id="A0A5C4XW25"/>
<dbReference type="InterPro" id="IPR051124">
    <property type="entry name" value="Phosphate_Transport_Permease"/>
</dbReference>
<dbReference type="InterPro" id="IPR035906">
    <property type="entry name" value="MetI-like_sf"/>
</dbReference>
<keyword evidence="3 9" id="KW-0813">Transport</keyword>
<gene>
    <name evidence="13" type="primary">pstC</name>
    <name evidence="13" type="ORF">FHR04_18400</name>
    <name evidence="12" type="ORF">HNQ04_003795</name>
</gene>
<dbReference type="OrthoDB" id="9785113at2"/>
<feature type="transmembrane region" description="Helical" evidence="9">
    <location>
        <begin position="305"/>
        <end position="327"/>
    </location>
</feature>
<dbReference type="Proteomes" id="UP000629870">
    <property type="component" value="Unassembled WGS sequence"/>
</dbReference>
<dbReference type="InterPro" id="IPR011864">
    <property type="entry name" value="Phosphate_PstC"/>
</dbReference>
<evidence type="ECO:0000313" key="13">
    <source>
        <dbReference type="EMBL" id="TNM67399.1"/>
    </source>
</evidence>
<evidence type="ECO:0000256" key="5">
    <source>
        <dbReference type="ARBA" id="ARBA00022592"/>
    </source>
</evidence>
<evidence type="ECO:0000256" key="1">
    <source>
        <dbReference type="ARBA" id="ARBA00004651"/>
    </source>
</evidence>
<comment type="caution">
    <text evidence="10">Lacks conserved residue(s) required for the propagation of feature annotation.</text>
</comment>
<dbReference type="InterPro" id="IPR000515">
    <property type="entry name" value="MetI-like"/>
</dbReference>
<dbReference type="RefSeq" id="WP_139404670.1">
    <property type="nucleotide sequence ID" value="NZ_JACHEW010000032.1"/>
</dbReference>
<dbReference type="SUPFAM" id="SSF161098">
    <property type="entry name" value="MetI-like"/>
    <property type="match status" value="1"/>
</dbReference>
<dbReference type="NCBIfam" id="TIGR02138">
    <property type="entry name" value="phosphate_pstC"/>
    <property type="match status" value="1"/>
</dbReference>
<dbReference type="PANTHER" id="PTHR30425">
    <property type="entry name" value="PHOSPHATE TRANSPORT SYSTEM PERMEASE PROTEIN PST"/>
    <property type="match status" value="1"/>
</dbReference>
<accession>A0A5C4XW25</accession>
<comment type="caution">
    <text evidence="13">The sequence shown here is derived from an EMBL/GenBank/DDBJ whole genome shotgun (WGS) entry which is preliminary data.</text>
</comment>
<comment type="similarity">
    <text evidence="2 10">Belongs to the binding-protein-dependent transport system permease family. CysTW subfamily.</text>
</comment>
<dbReference type="GO" id="GO:0006817">
    <property type="term" value="P:phosphate ion transport"/>
    <property type="evidence" value="ECO:0007669"/>
    <property type="project" value="UniProtKB-KW"/>
</dbReference>
<reference evidence="13 14" key="1">
    <citation type="submission" date="2019-06" db="EMBL/GenBank/DDBJ databases">
        <title>Genome sequence of Deinococcus radiopugnans ATCC 19172.</title>
        <authorList>
            <person name="Maclea K.S."/>
            <person name="Maynard C.R."/>
        </authorList>
    </citation>
    <scope>NUCLEOTIDE SEQUENCE [LARGE SCALE GENOMIC DNA]</scope>
    <source>
        <strain evidence="13 14">ATCC 19172</strain>
    </source>
</reference>
<feature type="domain" description="ABC transmembrane type-1" evidence="11">
    <location>
        <begin position="78"/>
        <end position="323"/>
    </location>
</feature>
<dbReference type="CDD" id="cd06261">
    <property type="entry name" value="TM_PBP2"/>
    <property type="match status" value="1"/>
</dbReference>
<evidence type="ECO:0000256" key="2">
    <source>
        <dbReference type="ARBA" id="ARBA00007069"/>
    </source>
</evidence>
<evidence type="ECO:0000256" key="9">
    <source>
        <dbReference type="RuleBase" id="RU363032"/>
    </source>
</evidence>
<protein>
    <recommendedName>
        <fullName evidence="10">Phosphate transport system permease protein</fullName>
    </recommendedName>
</protein>
<keyword evidence="5 10" id="KW-0592">Phosphate transport</keyword>
<evidence type="ECO:0000256" key="8">
    <source>
        <dbReference type="ARBA" id="ARBA00023136"/>
    </source>
</evidence>
<evidence type="ECO:0000313" key="15">
    <source>
        <dbReference type="Proteomes" id="UP000629870"/>
    </source>
</evidence>
<evidence type="ECO:0000256" key="3">
    <source>
        <dbReference type="ARBA" id="ARBA00022448"/>
    </source>
</evidence>